<dbReference type="EMBL" id="VAFL01000013">
    <property type="protein sequence ID" value="TKW65454.1"/>
    <property type="molecule type" value="Genomic_DNA"/>
</dbReference>
<sequence>MPPANLPQRQGAAMRKTISSPTAMRLAKGNAISKACAVLSTLSTAAPLRLNEIADATGLNRVTALRILDDLTEAGFLIRSGSPPRYDFGTEVHALAAAAARSQNPRDMLRPALLRLAAFCGDTVLLSVRSGAESVCIERVTGDFPIRANYLHVGSRRPLGVGAGSMTLLAALPPAEREVFLDMTCQHLAAYPRLSRDRLKAHFQHYDAHGFVGMYDQIVDMMGAIGIPVIAPHGQLLGAISIVGLTDRIRGREAALIAAVKAEIRQALPPV</sequence>
<keyword evidence="2" id="KW-0238">DNA-binding</keyword>
<dbReference type="InterPro" id="IPR036390">
    <property type="entry name" value="WH_DNA-bd_sf"/>
</dbReference>
<dbReference type="Gene3D" id="3.30.450.40">
    <property type="match status" value="1"/>
</dbReference>
<dbReference type="GO" id="GO:0003700">
    <property type="term" value="F:DNA-binding transcription factor activity"/>
    <property type="evidence" value="ECO:0007669"/>
    <property type="project" value="TreeGrafter"/>
</dbReference>
<dbReference type="GO" id="GO:0003677">
    <property type="term" value="F:DNA binding"/>
    <property type="evidence" value="ECO:0007669"/>
    <property type="project" value="UniProtKB-KW"/>
</dbReference>
<dbReference type="Proteomes" id="UP000315344">
    <property type="component" value="Unassembled WGS sequence"/>
</dbReference>
<dbReference type="AlphaFoldDB" id="A0A533I4Z0"/>
<evidence type="ECO:0000313" key="6">
    <source>
        <dbReference type="EMBL" id="TKW65454.1"/>
    </source>
</evidence>
<protein>
    <submittedName>
        <fullName evidence="6">IclR family transcriptional regulator</fullName>
    </submittedName>
</protein>
<evidence type="ECO:0000256" key="2">
    <source>
        <dbReference type="ARBA" id="ARBA00023125"/>
    </source>
</evidence>
<evidence type="ECO:0000256" key="1">
    <source>
        <dbReference type="ARBA" id="ARBA00023015"/>
    </source>
</evidence>
<dbReference type="PROSITE" id="PS51077">
    <property type="entry name" value="HTH_ICLR"/>
    <property type="match status" value="1"/>
</dbReference>
<dbReference type="PROSITE" id="PS51078">
    <property type="entry name" value="ICLR_ED"/>
    <property type="match status" value="1"/>
</dbReference>
<feature type="domain" description="HTH iclR-type" evidence="4">
    <location>
        <begin position="29"/>
        <end position="90"/>
    </location>
</feature>
<dbReference type="InterPro" id="IPR005471">
    <property type="entry name" value="Tscrpt_reg_IclR_N"/>
</dbReference>
<dbReference type="InterPro" id="IPR014757">
    <property type="entry name" value="Tscrpt_reg_IclR_C"/>
</dbReference>
<dbReference type="Pfam" id="PF09339">
    <property type="entry name" value="HTH_IclR"/>
    <property type="match status" value="1"/>
</dbReference>
<keyword evidence="3" id="KW-0804">Transcription</keyword>
<feature type="domain" description="IclR-ED" evidence="5">
    <location>
        <begin position="91"/>
        <end position="271"/>
    </location>
</feature>
<dbReference type="SUPFAM" id="SSF55781">
    <property type="entry name" value="GAF domain-like"/>
    <property type="match status" value="1"/>
</dbReference>
<dbReference type="PANTHER" id="PTHR30136:SF35">
    <property type="entry name" value="HTH-TYPE TRANSCRIPTIONAL REGULATOR RV1719"/>
    <property type="match status" value="1"/>
</dbReference>
<dbReference type="InterPro" id="IPR029016">
    <property type="entry name" value="GAF-like_dom_sf"/>
</dbReference>
<dbReference type="Gene3D" id="1.10.10.10">
    <property type="entry name" value="Winged helix-like DNA-binding domain superfamily/Winged helix DNA-binding domain"/>
    <property type="match status" value="1"/>
</dbReference>
<keyword evidence="1" id="KW-0805">Transcription regulation</keyword>
<dbReference type="SUPFAM" id="SSF46785">
    <property type="entry name" value="Winged helix' DNA-binding domain"/>
    <property type="match status" value="1"/>
</dbReference>
<dbReference type="InterPro" id="IPR050707">
    <property type="entry name" value="HTH_MetabolicPath_Reg"/>
</dbReference>
<comment type="caution">
    <text evidence="6">The sequence shown here is derived from an EMBL/GenBank/DDBJ whole genome shotgun (WGS) entry which is preliminary data.</text>
</comment>
<accession>A0A533I4Z0</accession>
<dbReference type="PANTHER" id="PTHR30136">
    <property type="entry name" value="HELIX-TURN-HELIX TRANSCRIPTIONAL REGULATOR, ICLR FAMILY"/>
    <property type="match status" value="1"/>
</dbReference>
<proteinExistence type="predicted"/>
<evidence type="ECO:0000256" key="3">
    <source>
        <dbReference type="ARBA" id="ARBA00023163"/>
    </source>
</evidence>
<gene>
    <name evidence="6" type="ORF">DI616_14890</name>
</gene>
<evidence type="ECO:0000259" key="4">
    <source>
        <dbReference type="PROSITE" id="PS51077"/>
    </source>
</evidence>
<name>A0A533I4Z0_PARDE</name>
<evidence type="ECO:0000313" key="7">
    <source>
        <dbReference type="Proteomes" id="UP000315344"/>
    </source>
</evidence>
<dbReference type="Pfam" id="PF01614">
    <property type="entry name" value="IclR_C"/>
    <property type="match status" value="1"/>
</dbReference>
<organism evidence="6 7">
    <name type="scientific">Paracoccus denitrificans</name>
    <dbReference type="NCBI Taxonomy" id="266"/>
    <lineage>
        <taxon>Bacteria</taxon>
        <taxon>Pseudomonadati</taxon>
        <taxon>Pseudomonadota</taxon>
        <taxon>Alphaproteobacteria</taxon>
        <taxon>Rhodobacterales</taxon>
        <taxon>Paracoccaceae</taxon>
        <taxon>Paracoccus</taxon>
    </lineage>
</organism>
<dbReference type="GO" id="GO:0045892">
    <property type="term" value="P:negative regulation of DNA-templated transcription"/>
    <property type="evidence" value="ECO:0007669"/>
    <property type="project" value="TreeGrafter"/>
</dbReference>
<reference evidence="6 7" key="1">
    <citation type="journal article" date="2017" name="Nat. Commun.">
        <title>In situ click chemistry generation of cyclooxygenase-2 inhibitors.</title>
        <authorList>
            <person name="Bhardwaj A."/>
            <person name="Kaur J."/>
            <person name="Wuest M."/>
            <person name="Wuest F."/>
        </authorList>
    </citation>
    <scope>NUCLEOTIDE SEQUENCE [LARGE SCALE GENOMIC DNA]</scope>
    <source>
        <strain evidence="6">S2_012_000_R3_94</strain>
    </source>
</reference>
<dbReference type="SMART" id="SM00346">
    <property type="entry name" value="HTH_ICLR"/>
    <property type="match status" value="1"/>
</dbReference>
<dbReference type="InterPro" id="IPR036388">
    <property type="entry name" value="WH-like_DNA-bd_sf"/>
</dbReference>
<evidence type="ECO:0000259" key="5">
    <source>
        <dbReference type="PROSITE" id="PS51078"/>
    </source>
</evidence>